<dbReference type="Pfam" id="PF13302">
    <property type="entry name" value="Acetyltransf_3"/>
    <property type="match status" value="1"/>
</dbReference>
<dbReference type="PANTHER" id="PTHR43792:SF1">
    <property type="entry name" value="N-ACETYLTRANSFERASE DOMAIN-CONTAINING PROTEIN"/>
    <property type="match status" value="1"/>
</dbReference>
<sequence length="192" mass="22273">MKRLDGGRELRFYSISCEDSMIILETEHLQFRPLTLDDLDDMTALYTDPEVTRFLGGPRSRDEVQRVLKGYIREYQIYGHSFFATIRKSDQSFIGHCGLLKQEVQGQEEIELAYVLARPYWQNNLALEGTEALKNYGFQQLGFQRIISLIPPDNTVSIHIAEKIGMHYERDVDQWGQHFRLYGINQPTPGKA</sequence>
<feature type="domain" description="N-acetyltransferase" evidence="1">
    <location>
        <begin position="29"/>
        <end position="187"/>
    </location>
</feature>
<proteinExistence type="predicted"/>
<name>A0ABQ3VSP7_9CHLR</name>
<accession>A0ABQ3VSP7</accession>
<evidence type="ECO:0000259" key="1">
    <source>
        <dbReference type="PROSITE" id="PS51186"/>
    </source>
</evidence>
<dbReference type="InterPro" id="IPR016181">
    <property type="entry name" value="Acyl_CoA_acyltransferase"/>
</dbReference>
<dbReference type="PANTHER" id="PTHR43792">
    <property type="entry name" value="GNAT FAMILY, PUTATIVE (AFU_ORTHOLOGUE AFUA_3G00765)-RELATED-RELATED"/>
    <property type="match status" value="1"/>
</dbReference>
<gene>
    <name evidence="2" type="primary">ykkB</name>
    <name evidence="2" type="ORF">KSZ_73130</name>
</gene>
<dbReference type="Proteomes" id="UP000635565">
    <property type="component" value="Unassembled WGS sequence"/>
</dbReference>
<evidence type="ECO:0000313" key="3">
    <source>
        <dbReference type="Proteomes" id="UP000635565"/>
    </source>
</evidence>
<organism evidence="2 3">
    <name type="scientific">Dictyobacter formicarum</name>
    <dbReference type="NCBI Taxonomy" id="2778368"/>
    <lineage>
        <taxon>Bacteria</taxon>
        <taxon>Bacillati</taxon>
        <taxon>Chloroflexota</taxon>
        <taxon>Ktedonobacteria</taxon>
        <taxon>Ktedonobacterales</taxon>
        <taxon>Dictyobacteraceae</taxon>
        <taxon>Dictyobacter</taxon>
    </lineage>
</organism>
<dbReference type="SUPFAM" id="SSF55729">
    <property type="entry name" value="Acyl-CoA N-acyltransferases (Nat)"/>
    <property type="match status" value="1"/>
</dbReference>
<reference evidence="2 3" key="1">
    <citation type="journal article" date="2021" name="Int. J. Syst. Evol. Microbiol.">
        <title>Reticulibacter mediterranei gen. nov., sp. nov., within the new family Reticulibacteraceae fam. nov., and Ktedonospora formicarum gen. nov., sp. nov., Ktedonobacter robiniae sp. nov., Dictyobacter formicarum sp. nov. and Dictyobacter arantiisoli sp. nov., belonging to the class Ktedonobacteria.</title>
        <authorList>
            <person name="Yabe S."/>
            <person name="Zheng Y."/>
            <person name="Wang C.M."/>
            <person name="Sakai Y."/>
            <person name="Abe K."/>
            <person name="Yokota A."/>
            <person name="Donadio S."/>
            <person name="Cavaletti L."/>
            <person name="Monciardini P."/>
        </authorList>
    </citation>
    <scope>NUCLEOTIDE SEQUENCE [LARGE SCALE GENOMIC DNA]</scope>
    <source>
        <strain evidence="2 3">SOSP1-9</strain>
    </source>
</reference>
<dbReference type="InterPro" id="IPR000182">
    <property type="entry name" value="GNAT_dom"/>
</dbReference>
<dbReference type="InterPro" id="IPR051531">
    <property type="entry name" value="N-acetyltransferase"/>
</dbReference>
<protein>
    <recommendedName>
        <fullName evidence="1">N-acetyltransferase domain-containing protein</fullName>
    </recommendedName>
</protein>
<dbReference type="Gene3D" id="3.40.630.30">
    <property type="match status" value="1"/>
</dbReference>
<comment type="caution">
    <text evidence="2">The sequence shown here is derived from an EMBL/GenBank/DDBJ whole genome shotgun (WGS) entry which is preliminary data.</text>
</comment>
<dbReference type="EMBL" id="BNJJ01000034">
    <property type="protein sequence ID" value="GHO89307.1"/>
    <property type="molecule type" value="Genomic_DNA"/>
</dbReference>
<keyword evidence="3" id="KW-1185">Reference proteome</keyword>
<evidence type="ECO:0000313" key="2">
    <source>
        <dbReference type="EMBL" id="GHO89307.1"/>
    </source>
</evidence>
<dbReference type="PROSITE" id="PS51186">
    <property type="entry name" value="GNAT"/>
    <property type="match status" value="1"/>
</dbReference>